<dbReference type="RefSeq" id="XP_051444933.1">
    <property type="nucleotide sequence ID" value="XM_051588820.1"/>
</dbReference>
<feature type="transmembrane region" description="Helical" evidence="1">
    <location>
        <begin position="51"/>
        <end position="70"/>
    </location>
</feature>
<reference evidence="2" key="1">
    <citation type="submission" date="2021-06" db="EMBL/GenBank/DDBJ databases">
        <authorList>
            <consortium name="DOE Joint Genome Institute"/>
            <person name="Mondo S.J."/>
            <person name="Amses K.R."/>
            <person name="Simmons D.R."/>
            <person name="Longcore J.E."/>
            <person name="Seto K."/>
            <person name="Alves G.H."/>
            <person name="Bonds A.E."/>
            <person name="Quandt C.A."/>
            <person name="Davis W.J."/>
            <person name="Chang Y."/>
            <person name="Letcher P.M."/>
            <person name="Powell M.J."/>
            <person name="Kuo A."/>
            <person name="Labutti K."/>
            <person name="Pangilinan J."/>
            <person name="Andreopoulos W."/>
            <person name="Tritt A."/>
            <person name="Riley R."/>
            <person name="Hundley H."/>
            <person name="Johnson J."/>
            <person name="Lipzen A."/>
            <person name="Barry K."/>
            <person name="Berbee M.L."/>
            <person name="Buchler N.E."/>
            <person name="Grigoriev I.V."/>
            <person name="Spatafora J.W."/>
            <person name="Stajich J.E."/>
            <person name="James T.Y."/>
        </authorList>
    </citation>
    <scope>NUCLEOTIDE SEQUENCE</scope>
    <source>
        <strain evidence="2">AG</strain>
    </source>
</reference>
<dbReference type="EMBL" id="MU620916">
    <property type="protein sequence ID" value="KAI8579929.1"/>
    <property type="molecule type" value="Genomic_DNA"/>
</dbReference>
<evidence type="ECO:0000313" key="2">
    <source>
        <dbReference type="EMBL" id="KAI8579929.1"/>
    </source>
</evidence>
<comment type="caution">
    <text evidence="2">The sequence shown here is derived from an EMBL/GenBank/DDBJ whole genome shotgun (WGS) entry which is preliminary data.</text>
</comment>
<dbReference type="GeneID" id="75914165"/>
<evidence type="ECO:0000313" key="3">
    <source>
        <dbReference type="Proteomes" id="UP001206595"/>
    </source>
</evidence>
<name>A0AAD5HEC1_UMBRA</name>
<reference evidence="2" key="2">
    <citation type="journal article" date="2022" name="Proc. Natl. Acad. Sci. U.S.A.">
        <title>Diploid-dominant life cycles characterize the early evolution of Fungi.</title>
        <authorList>
            <person name="Amses K.R."/>
            <person name="Simmons D.R."/>
            <person name="Longcore J.E."/>
            <person name="Mondo S.J."/>
            <person name="Seto K."/>
            <person name="Jeronimo G.H."/>
            <person name="Bonds A.E."/>
            <person name="Quandt C.A."/>
            <person name="Davis W.J."/>
            <person name="Chang Y."/>
            <person name="Federici B.A."/>
            <person name="Kuo A."/>
            <person name="LaButti K."/>
            <person name="Pangilinan J."/>
            <person name="Andreopoulos W."/>
            <person name="Tritt A."/>
            <person name="Riley R."/>
            <person name="Hundley H."/>
            <person name="Johnson J."/>
            <person name="Lipzen A."/>
            <person name="Barry K."/>
            <person name="Lang B.F."/>
            <person name="Cuomo C.A."/>
            <person name="Buchler N.E."/>
            <person name="Grigoriev I.V."/>
            <person name="Spatafora J.W."/>
            <person name="Stajich J.E."/>
            <person name="James T.Y."/>
        </authorList>
    </citation>
    <scope>NUCLEOTIDE SEQUENCE</scope>
    <source>
        <strain evidence="2">AG</strain>
    </source>
</reference>
<dbReference type="InterPro" id="IPR025187">
    <property type="entry name" value="DUF4112"/>
</dbReference>
<sequence>MRFGRKQPEVPIILPAKDAKVLAQYKSRVEVFDRMFKCCCCWIGWDMLLDLIPVLGKTISLFFAIALYRLACTANISHEVKSQMRWHTTVNFVIGLIPIVGLVFDILYQANAKNLRILEQFLYNRARTNSAQPLDASVAPSKHVSIEPTLV</sequence>
<organism evidence="2 3">
    <name type="scientific">Umbelopsis ramanniana AG</name>
    <dbReference type="NCBI Taxonomy" id="1314678"/>
    <lineage>
        <taxon>Eukaryota</taxon>
        <taxon>Fungi</taxon>
        <taxon>Fungi incertae sedis</taxon>
        <taxon>Mucoromycota</taxon>
        <taxon>Mucoromycotina</taxon>
        <taxon>Umbelopsidomycetes</taxon>
        <taxon>Umbelopsidales</taxon>
        <taxon>Umbelopsidaceae</taxon>
        <taxon>Umbelopsis</taxon>
    </lineage>
</organism>
<dbReference type="PANTHER" id="PTHR35519">
    <property type="entry name" value="MEMBRANE PROTEINS"/>
    <property type="match status" value="1"/>
</dbReference>
<keyword evidence="3" id="KW-1185">Reference proteome</keyword>
<accession>A0AAD5HEC1</accession>
<proteinExistence type="predicted"/>
<keyword evidence="1" id="KW-0472">Membrane</keyword>
<protein>
    <submittedName>
        <fullName evidence="2">Uncharacterized protein</fullName>
    </submittedName>
</protein>
<gene>
    <name evidence="2" type="ORF">K450DRAFT_239776</name>
</gene>
<evidence type="ECO:0000256" key="1">
    <source>
        <dbReference type="SAM" id="Phobius"/>
    </source>
</evidence>
<keyword evidence="1" id="KW-0812">Transmembrane</keyword>
<dbReference type="AlphaFoldDB" id="A0AAD5HEC1"/>
<keyword evidence="1" id="KW-1133">Transmembrane helix</keyword>
<dbReference type="Pfam" id="PF13430">
    <property type="entry name" value="DUF4112"/>
    <property type="match status" value="1"/>
</dbReference>
<dbReference type="Proteomes" id="UP001206595">
    <property type="component" value="Unassembled WGS sequence"/>
</dbReference>
<feature type="transmembrane region" description="Helical" evidence="1">
    <location>
        <begin position="90"/>
        <end position="108"/>
    </location>
</feature>
<dbReference type="PANTHER" id="PTHR35519:SF2">
    <property type="entry name" value="PH DOMAIN PROTEIN"/>
    <property type="match status" value="1"/>
</dbReference>